<evidence type="ECO:0000313" key="8">
    <source>
        <dbReference type="Proteomes" id="UP000054558"/>
    </source>
</evidence>
<dbReference type="InterPro" id="IPR002859">
    <property type="entry name" value="PKD/REJ-like"/>
</dbReference>
<feature type="chain" id="PRO_5012553271" description="PKD/REJ-like domain-containing protein" evidence="5">
    <location>
        <begin position="29"/>
        <end position="6834"/>
    </location>
</feature>
<feature type="repeat" description="Filamin" evidence="2">
    <location>
        <begin position="3860"/>
        <end position="3965"/>
    </location>
</feature>
<dbReference type="InterPro" id="IPR017868">
    <property type="entry name" value="Filamin/ABP280_repeat-like"/>
</dbReference>
<gene>
    <name evidence="7" type="ORF">KFL_001200070</name>
</gene>
<feature type="compositionally biased region" description="Low complexity" evidence="3">
    <location>
        <begin position="6721"/>
        <end position="6736"/>
    </location>
</feature>
<proteinExistence type="predicted"/>
<dbReference type="InterPro" id="IPR013783">
    <property type="entry name" value="Ig-like_fold"/>
</dbReference>
<feature type="repeat" description="Filamin" evidence="2">
    <location>
        <begin position="2842"/>
        <end position="2950"/>
    </location>
</feature>
<keyword evidence="5" id="KW-0732">Signal</keyword>
<keyword evidence="8" id="KW-1185">Reference proteome</keyword>
<dbReference type="PROSITE" id="PS50194">
    <property type="entry name" value="FILAMIN_REPEAT"/>
    <property type="match status" value="10"/>
</dbReference>
<dbReference type="PANTHER" id="PTHR38537:SF15">
    <property type="entry name" value="FILAMIN"/>
    <property type="match status" value="1"/>
</dbReference>
<feature type="transmembrane region" description="Helical" evidence="4">
    <location>
        <begin position="6671"/>
        <end position="6693"/>
    </location>
</feature>
<accession>A0A1Y1HWZ8</accession>
<dbReference type="GO" id="GO:0030036">
    <property type="term" value="P:actin cytoskeleton organization"/>
    <property type="evidence" value="ECO:0007669"/>
    <property type="project" value="InterPro"/>
</dbReference>
<feature type="repeat" description="Filamin" evidence="2">
    <location>
        <begin position="4862"/>
        <end position="4973"/>
    </location>
</feature>
<evidence type="ECO:0000256" key="2">
    <source>
        <dbReference type="PROSITE-ProRule" id="PRU00087"/>
    </source>
</evidence>
<feature type="compositionally biased region" description="Acidic residues" evidence="3">
    <location>
        <begin position="6752"/>
        <end position="6765"/>
    </location>
</feature>
<feature type="region of interest" description="Disordered" evidence="3">
    <location>
        <begin position="6703"/>
        <end position="6834"/>
    </location>
</feature>
<dbReference type="SUPFAM" id="SSF81296">
    <property type="entry name" value="E set domains"/>
    <property type="match status" value="7"/>
</dbReference>
<dbReference type="Pfam" id="PF02010">
    <property type="entry name" value="REJ"/>
    <property type="match status" value="1"/>
</dbReference>
<feature type="repeat" description="Filamin" evidence="2">
    <location>
        <begin position="4204"/>
        <end position="4313"/>
    </location>
</feature>
<dbReference type="Pfam" id="PF00630">
    <property type="entry name" value="Filamin"/>
    <property type="match status" value="5"/>
</dbReference>
<dbReference type="Proteomes" id="UP000054558">
    <property type="component" value="Unassembled WGS sequence"/>
</dbReference>
<dbReference type="InterPro" id="IPR001298">
    <property type="entry name" value="Filamin/ABP280_rpt"/>
</dbReference>
<feature type="repeat" description="Filamin" evidence="2">
    <location>
        <begin position="2721"/>
        <end position="2840"/>
    </location>
</feature>
<keyword evidence="4" id="KW-0472">Membrane</keyword>
<dbReference type="GO" id="GO:0051015">
    <property type="term" value="F:actin filament binding"/>
    <property type="evidence" value="ECO:0007669"/>
    <property type="project" value="InterPro"/>
</dbReference>
<feature type="signal peptide" evidence="5">
    <location>
        <begin position="1"/>
        <end position="28"/>
    </location>
</feature>
<feature type="repeat" description="Filamin" evidence="2">
    <location>
        <begin position="5082"/>
        <end position="5188"/>
    </location>
</feature>
<organism evidence="7 8">
    <name type="scientific">Klebsormidium nitens</name>
    <name type="common">Green alga</name>
    <name type="synonym">Ulothrix nitens</name>
    <dbReference type="NCBI Taxonomy" id="105231"/>
    <lineage>
        <taxon>Eukaryota</taxon>
        <taxon>Viridiplantae</taxon>
        <taxon>Streptophyta</taxon>
        <taxon>Klebsormidiophyceae</taxon>
        <taxon>Klebsormidiales</taxon>
        <taxon>Klebsormidiaceae</taxon>
        <taxon>Klebsormidium</taxon>
    </lineage>
</organism>
<dbReference type="InterPro" id="IPR044801">
    <property type="entry name" value="Filamin"/>
</dbReference>
<dbReference type="PANTHER" id="PTHR38537">
    <property type="entry name" value="JITTERBUG, ISOFORM N"/>
    <property type="match status" value="1"/>
</dbReference>
<feature type="repeat" description="Filamin" evidence="2">
    <location>
        <begin position="4536"/>
        <end position="4635"/>
    </location>
</feature>
<evidence type="ECO:0000256" key="5">
    <source>
        <dbReference type="SAM" id="SignalP"/>
    </source>
</evidence>
<dbReference type="Gene3D" id="2.60.40.10">
    <property type="entry name" value="Immunoglobulins"/>
    <property type="match status" value="19"/>
</dbReference>
<dbReference type="SMART" id="SM00557">
    <property type="entry name" value="IG_FLMN"/>
    <property type="match status" value="6"/>
</dbReference>
<sequence length="6834" mass="703875">MSGLKVPRTAVALLLLAGLLNMLPAIGAALISSYWPAVGSYAGGTQLSIVLENPLNVTQTNGWVYCRFGSTIIFSAGYDANATAGPTVTFLAPASLSGKAEVDVAFSANRTTFEIFGRFIYHEPLMIQSVEPAAGPVAGYHHIYVTLRNRNPLPSQLTGNDIKLLLDPACTFQNVTVPGSFHRSSADFPWAYVRCKTPPRTAGPVNLTVSLNGQEWSVLPGTYTYVNSSQLTVAAIAEYQGGNDPEAFTSWIDSQTDSNGTVSHFYNAFYGVAENQGSGYLYNETVQTPTKFYYYDPLAGPMPQYPPPVPIVDVYVQSVSNTFALVGQNPTITVMISYQVPFPSGQGIEVKPFMCSFGQYKQLASFVEYYPSQARVSCLVPLKGTPQTVPFRLSLDGNNFTSASFDFTYYGMPQTPRVVNAPTVINSFQSFEAIIPFTTSIFPANFTAFDQLANRARCIMDQVGWPAAVFPPDQNYTFGSAPAPGANASAPIPSPDLGLWYPGVGYLFATRAPPQLAVTAPYNPAFRLQYRTDNTSMGAYLGNLTLAGGTITPDVNSTTFAYKATGNNQSTLAFSFGASADRPGATIASFTQDSIKDNVGVVSTSSDATPVYSLSANLWYGPRDLKFHVVAPNGVVMRKYTLTASSSVLPVATSISVRAVPEVGNYWVPTLTPAFASNVYDYSLTVDVATVNLHFEVRTNIPDRGAYFVASPAAVNASGMPPLYPTSPGSMVTLQAPPGYTPLPMCANLSTSVPVPAAGPGTLCDACFPTPRNWKSSYGYDIITNVPLTCAGTSHFYVWTTVDGNNTVVTYNFHVFRKPPSGPPGIANLTVLSGGYNLLGPVWIPFKSMFAYSMKAYSAYQPIVLGIQPNISTSSITIVQSPVTLVTKLPSVRPPDLTILLVSWDGVRTTGYILTIVVPGAMLAQVFISSWAQNASAPYGLRSWPVSPPFLGWKDKLGNWDQVSNVTIGDSSPYVIATLFVWDASTVVSPHKYACFSGCSYLPVSDSRYTSAALPLSNSTLMPNNTVPANGWVSRMTVWAVNLAFGYQGVVFNSLDSTFGWGADYGLNLYRPSPAPKDASITRFLMQSTDGSMTFADPPLISGTFDYAINVPLSLSTTVCFGVLTADPAIVTPLGGSISLTINWMLRNPSQWSSYSFTPSTATLNLLSYDLQSQDDPMLRYWKWTYPFERTPGAPSRLNVTLKVQSTGAATSNYTFTVERPKSSDASVSQFGYYLANGQPVPLNFQSFTTNGNQRMYTLTLSKGITAVGLYAVPTDLMTTFTMVTGASFTPNSPNPSLTAPGYWCNFAASYRLAVPGASTLFIITATAEDGVTRQVFLIAVIQDFSHDATLSSMQVSVQGKKGFSPGYLYSYAATAAWAPNSLSIAVSGVTGGALKANFTGANTTDADATVVYSADGVSWSPAPFAMPLVAGTTNRFSVRVTAQDGRATNQYAGTMAVPLDATSLANLTVSVGFLRPPFASNVYEYAVRVPSNVFRINISATPVVNTSTVFSGWSLTGLSTGVTPVTLTVQAATGTAQAGATMEYKLIQDYVPPSDMMPYVLASATQADMNYQAAPGGPTAASLNLGGLVTNAGQQMSVQMAVDCPKYEADFGTAGGASCAGFAHLTLVQLNFIPLPANVTVINTGASGLLAAGVLTYNVTQPVGTYVVAITAKGSGTIRAPLTQTVMVVPAIDMSPVRSVLALWIASIDASGVVKAAFTPVDTYGNKQTTVPFSVVACPLSETSNSTFCPVTNLTVNATWNSQLLAYDLNYVTHLVGTYRLVVFDYNGARVMDGLQTVGLATSTLNDANMSSAVMQGIDASSGTPKLSVYVIPRDKYGNAIQVSNDMFSLALAFTPATGTLLNANVVAASYTSVPGAPSVFALLASVWMLKPGGSYQASVLAHGVPLNASLPFTLAAAINAKSVTDWSQLTAAGGNVSAGTPFSYSVQGRNAGGVALTFGGETGSIAVYLCSLLKRTNTTNACPSYLPFASVPLDYSNGNYLITVTAPPDAATYQVQTKIVGQPLVEPVKSLVVVPPPPPPTPAPTPVGQYNITGFGLFRLLNRTVTPTVYNQSFSFSDYNSTLKPGLAFLFLLSPGNGAQTSIPPVAFRSVPGAFPGGYTVSLATSYGGQYNLSVYLCGQPTCYDVISADNQTQASARSILDLTEAFPVGAISAFATKTEWSFSILANALSSVKITAKDANAVIRGQARDASRFKVTADRAIVAGTVVDNFDGSYAAQFVPTMVGQYVVTVSLDNTAFSSGTIDVAANPADASSLVLGNPGMIIVGQPVPFVIAPRFTNYTTVNPRDVTPRDPRCWFNFNLTVAGPYNVSAAIGSAQVGGSPARFVLAPEAPSYLLSPVTLQNGPVTAGARAVFSASLRDRYGNPARATLSAFIVAAGGSSKSVTVVPNEPVPSPLSFLPATSFDVATRFTVTSEPLTARGTYTASFMAKSDAPAMPVGLNTTRFTVLPGGPDPTNTAKALTGTALQDGTVGTLLSLSVPLYDAYQNALTPSDAPGVAVGLTLRLAGDEKVNQLLTWSANGTHLLTAPFNVTTAGQYEVAVSMGPNSGSLSSIYSKTVNMAAGPYVLDNSLVAGMGSTTAGVAGTFTVQLRGQLVDAHLRVASLSSPSPIFIASHRQILSSLSNRDAFNNPATTTTLPTTLFSGTYLVYGSTKLLLQQGSTSFVVAAARADQPGLYIFTYKTTYARAYTAHILIQSKEVPNVPSGPVVLPGPPASGSASGSLWGGTVGQNQTFMIVLQDSFFNLRTGGDVTADQLVVNVTVTSAATKQTVAVPFRGPTFDFAKSLYTVSFMTTVAGKSTISMSTAGIPIQASPFIGNMKSGPVSAAGSRLTGAGLAGSIATLASSFTIQAADVYGNAETTGGSNFLVSPLGTSCTPATCSAYVTDNADGTYTVSYNFTSNGTYHMAVTLDGQPVGTANSVSSPLTLEILSPTANRPIDVSKTLVSGVGLAGTTAGTAAAFKITTMDANSIPLIQGGVDFQLILAPSANTTSNIVDNKDGTYLVVYTGKVAGGYTANLLINGTIPVPALNGTKLTVTAGATAPSTTTLAPPGFAANLTAGQSAQALIVPSDAYGNPVVYGPDYPPSKDAFSIRLLDGAGNTLRDVPVVPSADQTFRPSMELTKSGVYSLQVLLAQQPIAGWKSPVTVSPSPISVTKSFVLGSNLGEGSAGALKRVGVSLLDDFGNQISAANGATCAITLASLDGPSVTAPCTDAGGQFLAVALLNTSGSYQMTASASYGGPNVTLTSGVPDPVTIQAGLPAAAQTTVSGMGVTLGGQAGRPSSFLIAVKDDWGNSVANPSPDGVGVTVTNVVAVRVNSVLIASGQNILVNFTAAATSADNSYARLGGSLSSPQLTKGMVFTVTAGQQNKLIVSTIDVFGNPQVDQRGVAWRNDSFMVTLDPPTAADNSATGAVCSEAISNNDGTYTITFGAKKTVAAAGNSTSAPITYSLAVTLLTSSVGPSAISGSPFLFTLLPGPIDPASSVITPAGTGETSSGLTSSFVLTTADVFGNPGQYVPGTFYSIDGTAVPWVSPGNVTGAGPRFAVVNKYDGTYALTLTTTQAGRYNVTVRMSGVAIGTGQGSGVTFTGLVIPPGRRKRAAFTASGDCLGSASCRARAPSRLVIQARDQFDNPIEEDLTSLAANLTSALQVRAGTSGSFVTFSGGDAASVSPVQVGDPGQLILPFTPFKAGIVAVSLGFPDGVQLQGSPYSGAVTAGDPLAANCVASGSGLVGALSCPSLSECLDATVYLTPRDANRNAVLDGSQDATAAAALCARFIIAFSTPSDVLASASPKFDTSAQGRCVFSYVAKSAGQQVVTVTFDGQSISGGGVYNVAIQQGIGLASAAQSTLSGDGINSVVVAGQACNLTLTLVDANGILLRNGTATNVTTVVTSANGTDAAPGVRFADARNGQYFASFRPLVSGTFTVTVSVNGQPLAAYPNGFTTAVASGATDPLTTRVEISPATAKRVPGPVVIRILPRDANSNPLDYLIAGLDAFSVVITHPDSSTVTLTATLTQHNGTNAFTASFAPLQVGAYKAQVLMCSPSRPELGAATIGGAGYVSAFGVTSGLPDASKTELHWQALAGMQGVTLARAGIPAQLRVELKDTGGNRVSVSDLKANPPTAAVSASQNATSNATVSWNYALDPLLGDIYNGTYVAVQSGDSVLDFTVTNKTQRFPGPLVIAGAVSPANSSASGPGIETPSSPQSVQAGVRSVFSIFPKDFFGNAVLESGMSFRVKLTSNGSQPAALNSDYVNFVTDHYEVGYTPVKAGNYTVSISRSNVAFGGGPYSVTVLPGSASAAASKLSPDSTANCSSGGTRVVTVLAYDALGNPATSTADSFSVTVTGTDSVSGQMTPSAPGQYNFSYPCVAASNQRSFLTVALTSGSDPGPVISNRPLTTFPGPVSPANIQVSPPGTLTAGAPSPVSFTALDANNNQLWTGGLSIILQAAMDGHPPVVFPTTDRGDGTYQAALVLTAAGTYHLSANVSGQQFYPGVNGSQFVSVQPAAPAPALTAVSLPASFTAGAASSFTVQLLDQFSNPVLTNLVSTANLQLSSVSSQTGLSSPLASTVAQDPSSGIYTVAFTPLAAGLLRVALSVNNVPVLNPSTRQPFSTAVLPGVVSPSNCRVTGAGFVVGAASGVPAGFFISANDAFDNSVASLPPGTSFDVTFSDPTLSLSAPVSLQGSGVYLATYTPTVAQVTANPTLTVTVGYNGTNIATNAVKVWPQPGPVSVAASRAVDLSGIPVGSAVKGVVGTPLQLYIQPRDASGLDIRSAAAANVFSATVPDLGVLVPVPLTDGTGRYVLTFTPPRAGLIAVQITSYTVSSETLANSPVMAQIAPGPTAAATAQLLQAGGSQPFSSATPRVAGVDDVIVVKSYDAQRNAQVYNALAGGDVYAAALTGPANVSASMTDNQDGTYALRYTATVTGTYSLTVSLRTGGVWAPVNAQPLQISVTNSAFSIAQCSVRPTPALVTTAASGVPLVFTILARDGYGNPYTTGDKSFAVPSSGPAALQCTVAPTSVPSEFQASCTAGPVGTYQLTVADASDASATVPGTPFQVQVIPGAVSAATSSATGTGLSVGSAGKPAAFAVTARDDAGNIVSSLPTVSFVPKTAADATSLQIALTGCANDGTNCQATVTYTPVQYGDIKVIISYGTIVVGTFSPVISPAPAPQLLLAQLTPSLGGIVLIFDQDTNGGRLQYSTTTAGLQGTCQKLLDPVVIPKLGSGTVYCTWQNRRNLLITLGYNSTILPVGSAAPDAVTIRSDAIANAASNSYDASGSVPLKGPDTAPVPVASVVAPAAVGVCDPVTLSAAATGGGGRPLHYSYYVQGPNDEYTAALTTKLASFTAAGSYSSITLASNDLGPGLTYTFTVTATNFLGVASTPVAVTVAKQSVPVPILTLANPTTGPERRITWTSSNMIRVSATGRVPGKWVWVNGQCVPGGGNLPLKYTWQQLSGPIIDLSTLGGNMVAQVTTASFASPTLVMPGSLLQVGFDYSFQLSCAQVDNTTTTTASTVQVTLSLQAQPITVTIPGGITVVNAANPLVLAVAAKDPDHSVDVSGRPIPFQYEWSCAQTLPDAAAAALFENDAANNFGQQLIIPGGVLPNGVYTFSVQVSKEPLSSGRINVAASATVTVVSAAVIKMGVSVQGNDISAGISASRNLQLTCTADIANTVFSWAITSADDPRAIGYVASQDGSQITIPPNSFSSGHTYVVTCSGNSTFGVGATGFASLPVSVLDIPSGGTISGTYSQPFFAGLSVFQAAALNWVPSADAQSGSLQYQFRYSVASSIYETIVYAGASSTASFILPAGQITLIAYINNPGTVAAASPGDQPTGARFVYGSLTVLESLSAPSRRLLSLKDQSARFSPWGRSLLDFSSVNHTVAETSYESVYLPAAYQPVNYAGVLTWAAAWAGEFAPAQPLATGCGGGSQQMRLQKADVLKIIAALDQSAPPAFTPSIDSSPGATIAVQHACALASLLSVPDEVALAVLPPGASNNSLSASVAETQPAIQSAIVTAANGTTVTCDNYQCFTAAADALLNAVAAHCGAQTLPNPWWADAAAFAPVLLAKIYGDDPTVSKPGLRTSMQGRTFDWTVIQAAPSDSFIRATAGKFGFSVPVSGGGVTAYAVAYADGIVVPPAAAETSGGGPVKAAALFLASNGASFSAGPGTVIFTSLAAPPTNTEYMVDVYRATGCNLWTLFPGDSVGVPDYTACAWTAVAANVSVAYDSTAKIGIAAIAVWNAVFVLRTQSLPPPTQNWAIADTNPAQSQDTLSLVVPGRAAASASVVGVSIVDAPATDPITGVIVYYTGATQPVTAWSADVTPAAAAAVYFTQAAGAFYPFTGSVVFQALPAPASGTAYVIDVYQADGCTLPAPPLPTDSLSGCSWTFVSQKNPVDFSPGARTGTYSPAQSEWNGVFVLYTVDESGVPTPAPSVPVTSGITGYDPKLTSFVSAAVDTTWSYGFAATGTDLITVTSVSYGDHVPVAFNNLPSSPVVGAVGLYLAQGTSAYTPPSGTVSFNNVSPLTPKRRALLVVFANQLQYTVDFYAATGCTPAMPPVNATAFFGCSWTVFRNLAVTYDAARGKVTFAPATSAQWNGLYLLHVIPVADAPPPQQTKTPTPTPTATPAPTDPPSTGSPPPGVAIGGADNATTLGMGLAIGVGGAMFVAAALAYVIKVRAEAAEAAPGGSPPLVAPADDSSQGPLEADAPFEFPAPEQAPLERGESSAAAYEAGPEGETEYVAEEEDAGGVYQTGDDGPLEGLNTHPISPKREATLSSAAQERYSEDFSDGALQQDVPLDDSTLRRRSKTMGFPFDD</sequence>
<dbReference type="InterPro" id="IPR014756">
    <property type="entry name" value="Ig_E-set"/>
</dbReference>
<feature type="repeat" description="Filamin" evidence="2">
    <location>
        <begin position="2229"/>
        <end position="2269"/>
    </location>
</feature>
<reference evidence="7 8" key="1">
    <citation type="journal article" date="2014" name="Nat. Commun.">
        <title>Klebsormidium flaccidum genome reveals primary factors for plant terrestrial adaptation.</title>
        <authorList>
            <person name="Hori K."/>
            <person name="Maruyama F."/>
            <person name="Fujisawa T."/>
            <person name="Togashi T."/>
            <person name="Yamamoto N."/>
            <person name="Seo M."/>
            <person name="Sato S."/>
            <person name="Yamada T."/>
            <person name="Mori H."/>
            <person name="Tajima N."/>
            <person name="Moriyama T."/>
            <person name="Ikeuchi M."/>
            <person name="Watanabe M."/>
            <person name="Wada H."/>
            <person name="Kobayashi K."/>
            <person name="Saito M."/>
            <person name="Masuda T."/>
            <person name="Sasaki-Sekimoto Y."/>
            <person name="Mashiguchi K."/>
            <person name="Awai K."/>
            <person name="Shimojima M."/>
            <person name="Masuda S."/>
            <person name="Iwai M."/>
            <person name="Nobusawa T."/>
            <person name="Narise T."/>
            <person name="Kondo S."/>
            <person name="Saito H."/>
            <person name="Sato R."/>
            <person name="Murakawa M."/>
            <person name="Ihara Y."/>
            <person name="Oshima-Yamada Y."/>
            <person name="Ohtaka K."/>
            <person name="Satoh M."/>
            <person name="Sonobe K."/>
            <person name="Ishii M."/>
            <person name="Ohtani R."/>
            <person name="Kanamori-Sato M."/>
            <person name="Honoki R."/>
            <person name="Miyazaki D."/>
            <person name="Mochizuki H."/>
            <person name="Umetsu J."/>
            <person name="Higashi K."/>
            <person name="Shibata D."/>
            <person name="Kamiya Y."/>
            <person name="Sato N."/>
            <person name="Nakamura Y."/>
            <person name="Tabata S."/>
            <person name="Ida S."/>
            <person name="Kurokawa K."/>
            <person name="Ohta H."/>
        </authorList>
    </citation>
    <scope>NUCLEOTIDE SEQUENCE [LARGE SCALE GENOMIC DNA]</scope>
    <source>
        <strain evidence="7 8">NIES-2285</strain>
    </source>
</reference>
<evidence type="ECO:0000313" key="7">
    <source>
        <dbReference type="EMBL" id="GAQ82683.1"/>
    </source>
</evidence>
<evidence type="ECO:0000256" key="3">
    <source>
        <dbReference type="SAM" id="MobiDB-lite"/>
    </source>
</evidence>
<dbReference type="EMBL" id="DF237069">
    <property type="protein sequence ID" value="GAQ82683.1"/>
    <property type="molecule type" value="Genomic_DNA"/>
</dbReference>
<name>A0A1Y1HWZ8_KLENI</name>
<feature type="compositionally biased region" description="Pro residues" evidence="3">
    <location>
        <begin position="6628"/>
        <end position="6659"/>
    </location>
</feature>
<feature type="domain" description="PKD/REJ-like" evidence="6">
    <location>
        <begin position="5496"/>
        <end position="5832"/>
    </location>
</feature>
<keyword evidence="4" id="KW-0812">Transmembrane</keyword>
<evidence type="ECO:0000259" key="6">
    <source>
        <dbReference type="Pfam" id="PF02010"/>
    </source>
</evidence>
<keyword evidence="4" id="KW-1133">Transmembrane helix</keyword>
<evidence type="ECO:0000256" key="4">
    <source>
        <dbReference type="SAM" id="Phobius"/>
    </source>
</evidence>
<feature type="repeat" description="Filamin" evidence="2">
    <location>
        <begin position="4989"/>
        <end position="5080"/>
    </location>
</feature>
<protein>
    <recommendedName>
        <fullName evidence="6">PKD/REJ-like domain-containing protein</fullName>
    </recommendedName>
</protein>
<dbReference type="OrthoDB" id="5334309at2759"/>
<evidence type="ECO:0000256" key="1">
    <source>
        <dbReference type="ARBA" id="ARBA00022737"/>
    </source>
</evidence>
<feature type="repeat" description="Filamin" evidence="2">
    <location>
        <begin position="2956"/>
        <end position="3059"/>
    </location>
</feature>
<dbReference type="STRING" id="105231.A0A1Y1HWZ8"/>
<feature type="region of interest" description="Disordered" evidence="3">
    <location>
        <begin position="6628"/>
        <end position="6663"/>
    </location>
</feature>
<keyword evidence="1" id="KW-0677">Repeat</keyword>